<name>A0AA96RGL3_9BACL</name>
<comment type="subunit">
    <text evidence="2">Homodimer.</text>
</comment>
<protein>
    <submittedName>
        <fullName evidence="6">NAD(P)/FAD-dependent oxidoreductase</fullName>
    </submittedName>
</protein>
<dbReference type="KEGG" id="paun:MJA45_21470"/>
<dbReference type="InterPro" id="IPR023753">
    <property type="entry name" value="FAD/NAD-binding_dom"/>
</dbReference>
<evidence type="ECO:0000256" key="1">
    <source>
        <dbReference type="ARBA" id="ARBA00001974"/>
    </source>
</evidence>
<dbReference type="Gene3D" id="3.50.50.60">
    <property type="entry name" value="FAD/NAD(P)-binding domain"/>
    <property type="match status" value="2"/>
</dbReference>
<accession>A0AA96RGL3</accession>
<dbReference type="AlphaFoldDB" id="A0AA96RGL3"/>
<gene>
    <name evidence="6" type="ORF">MJA45_21470</name>
</gene>
<dbReference type="Pfam" id="PF07992">
    <property type="entry name" value="Pyr_redox_2"/>
    <property type="match status" value="1"/>
</dbReference>
<dbReference type="PRINTS" id="PR00368">
    <property type="entry name" value="FADPNR"/>
</dbReference>
<sequence length="303" mass="32671">MQYDCIIVGGGIAGLQAAVQLGRYTKHKVLVIDSGYGRSTLCRRYHNVLGWPDGVSGEHLRETGRKQAGSLGVQFAEDTVVSASREDTGFSLAGRSGGAYSARTLLLATGLLDRFPELPGLVPCFGRTVYVCPDCDSFEVRHRRTVVLGAGDVGANMAFTLSERTSELTYINHDGTPVSEEALGRLKELGIGYREEPISRIETKGDGEITAAVLESGERIEAERGFIAFGGNEVKSELAKQLGVERLENKHVPADPRTKMTNVPNVWVAGDLGVHAEQLTIAMGEGALAAIWIHKTLCQMDGR</sequence>
<dbReference type="EMBL" id="CP130318">
    <property type="protein sequence ID" value="WNQ10169.1"/>
    <property type="molecule type" value="Genomic_DNA"/>
</dbReference>
<evidence type="ECO:0000259" key="5">
    <source>
        <dbReference type="Pfam" id="PF07992"/>
    </source>
</evidence>
<reference evidence="6 7" key="1">
    <citation type="submission" date="2022-02" db="EMBL/GenBank/DDBJ databases">
        <title>Paenibacillus sp. MBLB1776 Whole Genome Shotgun Sequencing.</title>
        <authorList>
            <person name="Hwang C.Y."/>
            <person name="Cho E.-S."/>
            <person name="Seo M.-J."/>
        </authorList>
    </citation>
    <scope>NUCLEOTIDE SEQUENCE [LARGE SCALE GENOMIC DNA]</scope>
    <source>
        <strain evidence="6 7">MBLB1776</strain>
    </source>
</reference>
<evidence type="ECO:0000256" key="2">
    <source>
        <dbReference type="ARBA" id="ARBA00011738"/>
    </source>
</evidence>
<dbReference type="InterPro" id="IPR050097">
    <property type="entry name" value="Ferredoxin-NADP_redctase_2"/>
</dbReference>
<dbReference type="RefSeq" id="WP_315603943.1">
    <property type="nucleotide sequence ID" value="NZ_CP130318.1"/>
</dbReference>
<dbReference type="PRINTS" id="PR00469">
    <property type="entry name" value="PNDRDTASEII"/>
</dbReference>
<evidence type="ECO:0000256" key="3">
    <source>
        <dbReference type="ARBA" id="ARBA00022630"/>
    </source>
</evidence>
<comment type="cofactor">
    <cofactor evidence="1">
        <name>FAD</name>
        <dbReference type="ChEBI" id="CHEBI:57692"/>
    </cofactor>
</comment>
<keyword evidence="3" id="KW-0285">Flavoprotein</keyword>
<dbReference type="GO" id="GO:0016491">
    <property type="term" value="F:oxidoreductase activity"/>
    <property type="evidence" value="ECO:0007669"/>
    <property type="project" value="UniProtKB-KW"/>
</dbReference>
<evidence type="ECO:0000313" key="6">
    <source>
        <dbReference type="EMBL" id="WNQ10169.1"/>
    </source>
</evidence>
<proteinExistence type="predicted"/>
<dbReference type="SUPFAM" id="SSF51905">
    <property type="entry name" value="FAD/NAD(P)-binding domain"/>
    <property type="match status" value="1"/>
</dbReference>
<dbReference type="InterPro" id="IPR036188">
    <property type="entry name" value="FAD/NAD-bd_sf"/>
</dbReference>
<dbReference type="Proteomes" id="UP001305702">
    <property type="component" value="Chromosome"/>
</dbReference>
<evidence type="ECO:0000256" key="4">
    <source>
        <dbReference type="ARBA" id="ARBA00023002"/>
    </source>
</evidence>
<dbReference type="PANTHER" id="PTHR48105">
    <property type="entry name" value="THIOREDOXIN REDUCTASE 1-RELATED-RELATED"/>
    <property type="match status" value="1"/>
</dbReference>
<organism evidence="6 7">
    <name type="scientific">Paenibacillus aurantius</name>
    <dbReference type="NCBI Taxonomy" id="2918900"/>
    <lineage>
        <taxon>Bacteria</taxon>
        <taxon>Bacillati</taxon>
        <taxon>Bacillota</taxon>
        <taxon>Bacilli</taxon>
        <taxon>Bacillales</taxon>
        <taxon>Paenibacillaceae</taxon>
        <taxon>Paenibacillus</taxon>
    </lineage>
</organism>
<feature type="domain" description="FAD/NAD(P)-binding" evidence="5">
    <location>
        <begin position="3"/>
        <end position="286"/>
    </location>
</feature>
<evidence type="ECO:0000313" key="7">
    <source>
        <dbReference type="Proteomes" id="UP001305702"/>
    </source>
</evidence>
<keyword evidence="4" id="KW-0560">Oxidoreductase</keyword>
<keyword evidence="7" id="KW-1185">Reference proteome</keyword>